<comment type="caution">
    <text evidence="1">The sequence shown here is derived from an EMBL/GenBank/DDBJ whole genome shotgun (WGS) entry which is preliminary data.</text>
</comment>
<reference evidence="1" key="1">
    <citation type="submission" date="2020-01" db="EMBL/GenBank/DDBJ databases">
        <authorList>
            <person name="Rat A."/>
        </authorList>
    </citation>
    <scope>NUCLEOTIDE SEQUENCE</scope>
    <source>
        <strain evidence="1">LMG 31231</strain>
    </source>
</reference>
<name>A0A9X9X516_9PROT</name>
<reference evidence="1" key="2">
    <citation type="journal article" date="2021" name="Syst. Appl. Microbiol.">
        <title>Roseomonas hellenica sp. nov., isolated from roots of wild-growing Alkanna tinctoria.</title>
        <authorList>
            <person name="Rat A."/>
            <person name="Naranjo H.D."/>
            <person name="Lebbe L."/>
            <person name="Cnockaert M."/>
            <person name="Krigas N."/>
            <person name="Grigoriadou K."/>
            <person name="Maloupa E."/>
            <person name="Willems A."/>
        </authorList>
    </citation>
    <scope>NUCLEOTIDE SEQUENCE</scope>
    <source>
        <strain evidence="1">LMG 31231</strain>
    </source>
</reference>
<evidence type="ECO:0000313" key="1">
    <source>
        <dbReference type="EMBL" id="MBR0674495.1"/>
    </source>
</evidence>
<organism evidence="1 2">
    <name type="scientific">Neoroseomonas soli</name>
    <dbReference type="NCBI Taxonomy" id="1081025"/>
    <lineage>
        <taxon>Bacteria</taxon>
        <taxon>Pseudomonadati</taxon>
        <taxon>Pseudomonadota</taxon>
        <taxon>Alphaproteobacteria</taxon>
        <taxon>Acetobacterales</taxon>
        <taxon>Acetobacteraceae</taxon>
        <taxon>Neoroseomonas</taxon>
    </lineage>
</organism>
<dbReference type="AlphaFoldDB" id="A0A9X9X516"/>
<accession>A0A9X9X516</accession>
<dbReference type="EMBL" id="JAAEDM010000180">
    <property type="protein sequence ID" value="MBR0674495.1"/>
    <property type="molecule type" value="Genomic_DNA"/>
</dbReference>
<evidence type="ECO:0000313" key="2">
    <source>
        <dbReference type="Proteomes" id="UP001138751"/>
    </source>
</evidence>
<sequence>MDMALGEHDLDSALAALADLLILAREDAATGAATAALLAHLARHPLCRSPSLGALAAALTE</sequence>
<keyword evidence="2" id="KW-1185">Reference proteome</keyword>
<proteinExistence type="predicted"/>
<gene>
    <name evidence="1" type="ORF">GXW76_25235</name>
</gene>
<protein>
    <submittedName>
        <fullName evidence="1">Uncharacterized protein</fullName>
    </submittedName>
</protein>
<dbReference type="Proteomes" id="UP001138751">
    <property type="component" value="Unassembled WGS sequence"/>
</dbReference>
<dbReference type="RefSeq" id="WP_211864897.1">
    <property type="nucleotide sequence ID" value="NZ_JAAEDM010000180.1"/>
</dbReference>
<feature type="non-terminal residue" evidence="1">
    <location>
        <position position="1"/>
    </location>
</feature>